<dbReference type="AlphaFoldDB" id="A0A6N0HVD3"/>
<dbReference type="RefSeq" id="WP_174673019.1">
    <property type="nucleotide sequence ID" value="NZ_CP054491.1"/>
</dbReference>
<proteinExistence type="predicted"/>
<accession>A0A6N0HVD3</accession>
<dbReference type="Proteomes" id="UP000509658">
    <property type="component" value="Chromosome"/>
</dbReference>
<dbReference type="EMBL" id="CP054491">
    <property type="protein sequence ID" value="QKQ26310.1"/>
    <property type="molecule type" value="Genomic_DNA"/>
</dbReference>
<reference evidence="2 3" key="1">
    <citation type="submission" date="2020-05" db="EMBL/GenBank/DDBJ databases">
        <title>Horizontal transmission and recombination maintain forever young bacterial symbiont genomes.</title>
        <authorList>
            <person name="Russell S.L."/>
            <person name="Pepper-Tunick E."/>
            <person name="Svedberg J."/>
            <person name="Byrne A."/>
            <person name="Ruelas Castillo J."/>
            <person name="Vollmers C."/>
            <person name="Beinart R.A."/>
            <person name="Corbett-Detig R."/>
        </authorList>
    </citation>
    <scope>NUCLEOTIDE SEQUENCE [LARGE SCALE GENOMIC DNA]</scope>
    <source>
        <strain evidence="2">Santa_Monica_outfall</strain>
    </source>
</reference>
<feature type="region of interest" description="Disordered" evidence="1">
    <location>
        <begin position="29"/>
        <end position="53"/>
    </location>
</feature>
<sequence>MGITQTANLTRPFIPTPRLPLRCVITLRSHAPSDSTPTKPPLPREKAASTIAD</sequence>
<evidence type="ECO:0000313" key="2">
    <source>
        <dbReference type="EMBL" id="QKQ26310.1"/>
    </source>
</evidence>
<evidence type="ECO:0000256" key="1">
    <source>
        <dbReference type="SAM" id="MobiDB-lite"/>
    </source>
</evidence>
<keyword evidence="3" id="KW-1185">Reference proteome</keyword>
<dbReference type="KEGG" id="rev:HUE57_08445"/>
<organism evidence="2 3">
    <name type="scientific">Candidatus Reidiella endopervernicosa</name>
    <dbReference type="NCBI Taxonomy" id="2738883"/>
    <lineage>
        <taxon>Bacteria</taxon>
        <taxon>Pseudomonadati</taxon>
        <taxon>Pseudomonadota</taxon>
        <taxon>Gammaproteobacteria</taxon>
        <taxon>Candidatus Reidiella</taxon>
    </lineage>
</organism>
<gene>
    <name evidence="2" type="ORF">HUE57_08445</name>
</gene>
<protein>
    <submittedName>
        <fullName evidence="2">Uncharacterized protein</fullName>
    </submittedName>
</protein>
<name>A0A6N0HVD3_9GAMM</name>
<evidence type="ECO:0000313" key="3">
    <source>
        <dbReference type="Proteomes" id="UP000509658"/>
    </source>
</evidence>